<dbReference type="InParanoid" id="A0A7N2MA93"/>
<name>A0A7N2MA93_QUELO</name>
<reference evidence="2 3" key="1">
    <citation type="journal article" date="2016" name="G3 (Bethesda)">
        <title>First Draft Assembly and Annotation of the Genome of a California Endemic Oak Quercus lobata Nee (Fagaceae).</title>
        <authorList>
            <person name="Sork V.L."/>
            <person name="Fitz-Gibbon S.T."/>
            <person name="Puiu D."/>
            <person name="Crepeau M."/>
            <person name="Gugger P.F."/>
            <person name="Sherman R."/>
            <person name="Stevens K."/>
            <person name="Langley C.H."/>
            <person name="Pellegrini M."/>
            <person name="Salzberg S.L."/>
        </authorList>
    </citation>
    <scope>NUCLEOTIDE SEQUENCE [LARGE SCALE GENOMIC DNA]</scope>
    <source>
        <strain evidence="2 3">cv. SW786</strain>
    </source>
</reference>
<reference evidence="2" key="2">
    <citation type="submission" date="2021-01" db="UniProtKB">
        <authorList>
            <consortium name="EnsemblPlants"/>
        </authorList>
    </citation>
    <scope>IDENTIFICATION</scope>
</reference>
<dbReference type="Gramene" id="QL08p010874:mrna">
    <property type="protein sequence ID" value="QL08p010874:mrna"/>
    <property type="gene ID" value="QL08p010874"/>
</dbReference>
<evidence type="ECO:0000256" key="1">
    <source>
        <dbReference type="SAM" id="MobiDB-lite"/>
    </source>
</evidence>
<accession>A0A7N2MA93</accession>
<feature type="compositionally biased region" description="Basic and acidic residues" evidence="1">
    <location>
        <begin position="42"/>
        <end position="52"/>
    </location>
</feature>
<keyword evidence="3" id="KW-1185">Reference proteome</keyword>
<protein>
    <submittedName>
        <fullName evidence="2">Uncharacterized protein</fullName>
    </submittedName>
</protein>
<evidence type="ECO:0000313" key="2">
    <source>
        <dbReference type="EnsemblPlants" id="QL08p010874:mrna"/>
    </source>
</evidence>
<feature type="region of interest" description="Disordered" evidence="1">
    <location>
        <begin position="1"/>
        <end position="52"/>
    </location>
</feature>
<dbReference type="EnsemblPlants" id="QL08p010874:mrna">
    <property type="protein sequence ID" value="QL08p010874:mrna"/>
    <property type="gene ID" value="QL08p010874"/>
</dbReference>
<feature type="compositionally biased region" description="Polar residues" evidence="1">
    <location>
        <begin position="8"/>
        <end position="18"/>
    </location>
</feature>
<dbReference type="EMBL" id="LRBV02000008">
    <property type="status" value="NOT_ANNOTATED_CDS"/>
    <property type="molecule type" value="Genomic_DNA"/>
</dbReference>
<dbReference type="AlphaFoldDB" id="A0A7N2MA93"/>
<sequence length="271" mass="30584">MPKVFQPTMDSFSSSSLYKPNHHNRAMAALDSKKGRSKAHMRKEDPKPTKEEKVDFFNLPCPIPYEEIHREASKFQTQNPVSLPPISYFFKLKSSMEEPSSASENQVVVDDEGGKVKGGEIPRFEIKVTHEAKLKELLHKINSLEIKLCSDGVKEFIKLLKAWYCKASFRGTEVAGLDSFIGALNRGSYSSNQMMQGWAALKQGIENEVRTLNFVNVANELYARMVPPLLVRARSRVRLWFQDSPVIFQGHKTLVASLCSKIHCPVEANLA</sequence>
<proteinExistence type="predicted"/>
<dbReference type="Proteomes" id="UP000594261">
    <property type="component" value="Chromosome 8"/>
</dbReference>
<organism evidence="2 3">
    <name type="scientific">Quercus lobata</name>
    <name type="common">Valley oak</name>
    <dbReference type="NCBI Taxonomy" id="97700"/>
    <lineage>
        <taxon>Eukaryota</taxon>
        <taxon>Viridiplantae</taxon>
        <taxon>Streptophyta</taxon>
        <taxon>Embryophyta</taxon>
        <taxon>Tracheophyta</taxon>
        <taxon>Spermatophyta</taxon>
        <taxon>Magnoliopsida</taxon>
        <taxon>eudicotyledons</taxon>
        <taxon>Gunneridae</taxon>
        <taxon>Pentapetalae</taxon>
        <taxon>rosids</taxon>
        <taxon>fabids</taxon>
        <taxon>Fagales</taxon>
        <taxon>Fagaceae</taxon>
        <taxon>Quercus</taxon>
    </lineage>
</organism>
<evidence type="ECO:0000313" key="3">
    <source>
        <dbReference type="Proteomes" id="UP000594261"/>
    </source>
</evidence>